<evidence type="ECO:0000256" key="8">
    <source>
        <dbReference type="ARBA" id="ARBA00022989"/>
    </source>
</evidence>
<name>A0AAE0XFR5_9PEZI</name>
<keyword evidence="1 10" id="KW-0813">Transport</keyword>
<protein>
    <recommendedName>
        <fullName evidence="10">Guanine nucleotide-exchange factor SEC12</fullName>
    </recommendedName>
</protein>
<dbReference type="GO" id="GO:0003400">
    <property type="term" value="P:regulation of COPII vesicle coating"/>
    <property type="evidence" value="ECO:0007669"/>
    <property type="project" value="UniProtKB-UniRule"/>
</dbReference>
<evidence type="ECO:0000256" key="5">
    <source>
        <dbReference type="ARBA" id="ARBA00022824"/>
    </source>
</evidence>
<reference evidence="12" key="1">
    <citation type="journal article" date="2023" name="Mol. Phylogenet. Evol.">
        <title>Genome-scale phylogeny and comparative genomics of the fungal order Sordariales.</title>
        <authorList>
            <person name="Hensen N."/>
            <person name="Bonometti L."/>
            <person name="Westerberg I."/>
            <person name="Brannstrom I.O."/>
            <person name="Guillou S."/>
            <person name="Cros-Aarteil S."/>
            <person name="Calhoun S."/>
            <person name="Haridas S."/>
            <person name="Kuo A."/>
            <person name="Mondo S."/>
            <person name="Pangilinan J."/>
            <person name="Riley R."/>
            <person name="LaButti K."/>
            <person name="Andreopoulos B."/>
            <person name="Lipzen A."/>
            <person name="Chen C."/>
            <person name="Yan M."/>
            <person name="Daum C."/>
            <person name="Ng V."/>
            <person name="Clum A."/>
            <person name="Steindorff A."/>
            <person name="Ohm R.A."/>
            <person name="Martin F."/>
            <person name="Silar P."/>
            <person name="Natvig D.O."/>
            <person name="Lalanne C."/>
            <person name="Gautier V."/>
            <person name="Ament-Velasquez S.L."/>
            <person name="Kruys A."/>
            <person name="Hutchinson M.I."/>
            <person name="Powell A.J."/>
            <person name="Barry K."/>
            <person name="Miller A.N."/>
            <person name="Grigoriev I.V."/>
            <person name="Debuchy R."/>
            <person name="Gladieux P."/>
            <person name="Hiltunen Thoren M."/>
            <person name="Johannesson H."/>
        </authorList>
    </citation>
    <scope>NUCLEOTIDE SEQUENCE</scope>
    <source>
        <strain evidence="12">CBS 314.62</strain>
    </source>
</reference>
<comment type="subcellular location">
    <subcellularLocation>
        <location evidence="10">Endoplasmic reticulum membrane</location>
        <topology evidence="10">Single-pass type II membrane protein</topology>
    </subcellularLocation>
    <subcellularLocation>
        <location evidence="10">Golgi apparatus membrane</location>
        <topology evidence="10">Single-pass type II membrane protein</topology>
    </subcellularLocation>
</comment>
<dbReference type="GO" id="GO:0006888">
    <property type="term" value="P:endoplasmic reticulum to Golgi vesicle-mediated transport"/>
    <property type="evidence" value="ECO:0007669"/>
    <property type="project" value="UniProtKB-UniRule"/>
</dbReference>
<dbReference type="InterPro" id="IPR045260">
    <property type="entry name" value="Sec12-like"/>
</dbReference>
<evidence type="ECO:0000256" key="11">
    <source>
        <dbReference type="SAM" id="MobiDB-lite"/>
    </source>
</evidence>
<evidence type="ECO:0000256" key="9">
    <source>
        <dbReference type="ARBA" id="ARBA00023136"/>
    </source>
</evidence>
<dbReference type="PANTHER" id="PTHR23284">
    <property type="entry name" value="PROLACTIN REGULATORY ELEMENT BINDING PROTEIN"/>
    <property type="match status" value="1"/>
</dbReference>
<dbReference type="AlphaFoldDB" id="A0AAE0XFR5"/>
<dbReference type="Gene3D" id="2.130.10.10">
    <property type="entry name" value="YVTN repeat-like/Quinoprotein amine dehydrogenase"/>
    <property type="match status" value="1"/>
</dbReference>
<keyword evidence="3 10" id="KW-0812">Transmembrane</keyword>
<dbReference type="PANTHER" id="PTHR23284:SF0">
    <property type="entry name" value="PROLACTIN REGULATORY ELEMENT-BINDING PROTEIN"/>
    <property type="match status" value="1"/>
</dbReference>
<evidence type="ECO:0000256" key="6">
    <source>
        <dbReference type="ARBA" id="ARBA00022892"/>
    </source>
</evidence>
<keyword evidence="9 10" id="KW-0472">Membrane</keyword>
<keyword evidence="8 10" id="KW-1133">Transmembrane helix</keyword>
<dbReference type="GO" id="GO:0015031">
    <property type="term" value="P:protein transport"/>
    <property type="evidence" value="ECO:0007669"/>
    <property type="project" value="UniProtKB-KW"/>
</dbReference>
<keyword evidence="13" id="KW-1185">Reference proteome</keyword>
<organism evidence="12 13">
    <name type="scientific">Podospora appendiculata</name>
    <dbReference type="NCBI Taxonomy" id="314037"/>
    <lineage>
        <taxon>Eukaryota</taxon>
        <taxon>Fungi</taxon>
        <taxon>Dikarya</taxon>
        <taxon>Ascomycota</taxon>
        <taxon>Pezizomycotina</taxon>
        <taxon>Sordariomycetes</taxon>
        <taxon>Sordariomycetidae</taxon>
        <taxon>Sordariales</taxon>
        <taxon>Podosporaceae</taxon>
        <taxon>Podospora</taxon>
    </lineage>
</organism>
<evidence type="ECO:0000256" key="3">
    <source>
        <dbReference type="ARBA" id="ARBA00022692"/>
    </source>
</evidence>
<dbReference type="InterPro" id="IPR015943">
    <property type="entry name" value="WD40/YVTN_repeat-like_dom_sf"/>
</dbReference>
<evidence type="ECO:0000256" key="10">
    <source>
        <dbReference type="RuleBase" id="RU369019"/>
    </source>
</evidence>
<feature type="compositionally biased region" description="Basic residues" evidence="11">
    <location>
        <begin position="121"/>
        <end position="133"/>
    </location>
</feature>
<comment type="function">
    <text evidence="10">Guanine nucleotide-exchange factor (GEF) required for the formation or budding of transport vesicles from the ER.</text>
</comment>
<feature type="transmembrane region" description="Helical" evidence="10">
    <location>
        <begin position="463"/>
        <end position="482"/>
    </location>
</feature>
<dbReference type="GO" id="GO:0005789">
    <property type="term" value="C:endoplasmic reticulum membrane"/>
    <property type="evidence" value="ECO:0007669"/>
    <property type="project" value="UniProtKB-SubCell"/>
</dbReference>
<accession>A0AAE0XFR5</accession>
<dbReference type="GO" id="GO:0000139">
    <property type="term" value="C:Golgi membrane"/>
    <property type="evidence" value="ECO:0007669"/>
    <property type="project" value="UniProtKB-SubCell"/>
</dbReference>
<keyword evidence="7 10" id="KW-0653">Protein transport</keyword>
<dbReference type="Proteomes" id="UP001270362">
    <property type="component" value="Unassembled WGS sequence"/>
</dbReference>
<dbReference type="GO" id="GO:0005085">
    <property type="term" value="F:guanyl-nucleotide exchange factor activity"/>
    <property type="evidence" value="ECO:0007669"/>
    <property type="project" value="InterPro"/>
</dbReference>
<keyword evidence="2 10" id="KW-0853">WD repeat</keyword>
<evidence type="ECO:0000256" key="1">
    <source>
        <dbReference type="ARBA" id="ARBA00022448"/>
    </source>
</evidence>
<evidence type="ECO:0000313" key="12">
    <source>
        <dbReference type="EMBL" id="KAK3692554.1"/>
    </source>
</evidence>
<evidence type="ECO:0000256" key="2">
    <source>
        <dbReference type="ARBA" id="ARBA00022574"/>
    </source>
</evidence>
<sequence length="632" mass="66872">MAPRIPAAEIKLSFPLYACDFDTEDANRLMVGGGGGANKSGVGNALAILDLSQPDSIQVLSQADLSRDEDNVTSLAVGPARNGFPAVYAGINSSEADIQKGKNEHLRVFGIDPDLDQPSKTKTKTKTNAKAKAKAAGGPQITELSRSALFSSKGPGAYQRVLRLSPAFAGASSQQLGAAATGISKDPQIALFSIPPAGSSAAPTPRGVLELTKEAMDLDLIQTADDAWQLVYCDDYEIYTLDIGKTDAESDAPRLVFTMPHDSATGSPRPSFRAIRYLTPTFVLAVTNRPQLGGVILQGFRLPKEPGPDAKARLAVSAHLPSNVRRATGMAVRNLSPPSSPSAKQGATQFVIAVPAQDSSVTLYTLNHQSSGDIALISNLFPVKTLRNVHPSVISGVVFSHFTPPKTPTARVQYVKLASIGSMGNTCVVHSVPLKKLVESSPSPRQPRYVVALRGTNPMTSGLLLFMAIGVLVMAIVGQGLLEIKGVSSRTLVGARYWTPRSWHENWGRRYHHEDSAAGYVPVMQTPSADEGGGGGGAFGFLDEHLASLGLGSDGQVVLHAAGDGDGVRVEKHEGEGEMPRGRAWDELPAAQKAAWREKLKKAGHWGEEMGETIFKGVLFGEIGGLVGALVR</sequence>
<reference evidence="12" key="2">
    <citation type="submission" date="2023-06" db="EMBL/GenBank/DDBJ databases">
        <authorList>
            <consortium name="Lawrence Berkeley National Laboratory"/>
            <person name="Haridas S."/>
            <person name="Hensen N."/>
            <person name="Bonometti L."/>
            <person name="Westerberg I."/>
            <person name="Brannstrom I.O."/>
            <person name="Guillou S."/>
            <person name="Cros-Aarteil S."/>
            <person name="Calhoun S."/>
            <person name="Kuo A."/>
            <person name="Mondo S."/>
            <person name="Pangilinan J."/>
            <person name="Riley R."/>
            <person name="Labutti K."/>
            <person name="Andreopoulos B."/>
            <person name="Lipzen A."/>
            <person name="Chen C."/>
            <person name="Yanf M."/>
            <person name="Daum C."/>
            <person name="Ng V."/>
            <person name="Clum A."/>
            <person name="Steindorff A."/>
            <person name="Ohm R."/>
            <person name="Martin F."/>
            <person name="Silar P."/>
            <person name="Natvig D."/>
            <person name="Lalanne C."/>
            <person name="Gautier V."/>
            <person name="Ament-Velasquez S.L."/>
            <person name="Kruys A."/>
            <person name="Hutchinson M.I."/>
            <person name="Powell A.J."/>
            <person name="Barry K."/>
            <person name="Miller A.N."/>
            <person name="Grigoriev I.V."/>
            <person name="Debuchy R."/>
            <person name="Gladieux P."/>
            <person name="Thoren M.H."/>
            <person name="Johannesson H."/>
        </authorList>
    </citation>
    <scope>NUCLEOTIDE SEQUENCE</scope>
    <source>
        <strain evidence="12">CBS 314.62</strain>
    </source>
</reference>
<keyword evidence="5 10" id="KW-0256">Endoplasmic reticulum</keyword>
<dbReference type="EMBL" id="JAULSO010000001">
    <property type="protein sequence ID" value="KAK3692554.1"/>
    <property type="molecule type" value="Genomic_DNA"/>
</dbReference>
<comment type="caution">
    <text evidence="12">The sequence shown here is derived from an EMBL/GenBank/DDBJ whole genome shotgun (WGS) entry which is preliminary data.</text>
</comment>
<keyword evidence="4 10" id="KW-0677">Repeat</keyword>
<evidence type="ECO:0000256" key="7">
    <source>
        <dbReference type="ARBA" id="ARBA00022927"/>
    </source>
</evidence>
<comment type="similarity">
    <text evidence="10">Belongs to the WD repeat SEC12 family.</text>
</comment>
<evidence type="ECO:0000313" key="13">
    <source>
        <dbReference type="Proteomes" id="UP001270362"/>
    </source>
</evidence>
<keyword evidence="6" id="KW-0931">ER-Golgi transport</keyword>
<gene>
    <name evidence="12" type="ORF">B0T22DRAFT_17082</name>
</gene>
<feature type="region of interest" description="Disordered" evidence="11">
    <location>
        <begin position="114"/>
        <end position="137"/>
    </location>
</feature>
<proteinExistence type="inferred from homology"/>
<evidence type="ECO:0000256" key="4">
    <source>
        <dbReference type="ARBA" id="ARBA00022737"/>
    </source>
</evidence>